<evidence type="ECO:0000256" key="1">
    <source>
        <dbReference type="ARBA" id="ARBA00004141"/>
    </source>
</evidence>
<dbReference type="OrthoDB" id="8565703at2"/>
<gene>
    <name evidence="6" type="ORF">C0099_04450</name>
</gene>
<feature type="transmembrane region" description="Helical" evidence="5">
    <location>
        <begin position="74"/>
        <end position="103"/>
    </location>
</feature>
<keyword evidence="2 5" id="KW-0812">Transmembrane</keyword>
<accession>A0A2I6S4U4</accession>
<dbReference type="KEGG" id="atw:C0099_04450"/>
<evidence type="ECO:0000256" key="2">
    <source>
        <dbReference type="ARBA" id="ARBA00022692"/>
    </source>
</evidence>
<name>A0A2I6S4U4_9RHOO</name>
<keyword evidence="4 5" id="KW-0472">Membrane</keyword>
<evidence type="ECO:0000313" key="6">
    <source>
        <dbReference type="EMBL" id="AUN94257.1"/>
    </source>
</evidence>
<evidence type="ECO:0000313" key="7">
    <source>
        <dbReference type="Proteomes" id="UP000242205"/>
    </source>
</evidence>
<keyword evidence="7" id="KW-1185">Reference proteome</keyword>
<protein>
    <recommendedName>
        <fullName evidence="8">EI24 domain-containing protein</fullName>
    </recommendedName>
</protein>
<sequence>MSEMFTAFGRAIGSLRTPGMLWHMIWPAIVALLLWIVGAIFSWSVLVGAAMGWIETWPFAGEWVQGSEIAAGTALILVKIALVLAMVPLIYLTAAMLVAIFALPMMIERVARDEYADLEERRGGSNLGSITNTLWASVLFVVLLVVSLPLWLIPGVGLLVSLVLTAWLNARSFGYDSLMQHADRDEIATLPRARREPMLLLGGACALLAHVPFVNLVAPAFSALVFVHFMLQSLRRERAGALA</sequence>
<reference evidence="6 7" key="1">
    <citation type="submission" date="2018-01" db="EMBL/GenBank/DDBJ databases">
        <authorList>
            <person name="Fu G.-Y."/>
        </authorList>
    </citation>
    <scope>NUCLEOTIDE SEQUENCE [LARGE SCALE GENOMIC DNA]</scope>
    <source>
        <strain evidence="6 7">SY39</strain>
    </source>
</reference>
<feature type="transmembrane region" description="Helical" evidence="5">
    <location>
        <begin position="124"/>
        <end position="145"/>
    </location>
</feature>
<dbReference type="EMBL" id="CP025682">
    <property type="protein sequence ID" value="AUN94257.1"/>
    <property type="molecule type" value="Genomic_DNA"/>
</dbReference>
<dbReference type="Pfam" id="PF07264">
    <property type="entry name" value="EI24"/>
    <property type="match status" value="1"/>
</dbReference>
<comment type="subcellular location">
    <subcellularLocation>
        <location evidence="1">Membrane</location>
        <topology evidence="1">Multi-pass membrane protein</topology>
    </subcellularLocation>
</comment>
<feature type="transmembrane region" description="Helical" evidence="5">
    <location>
        <begin position="151"/>
        <end position="170"/>
    </location>
</feature>
<proteinExistence type="predicted"/>
<dbReference type="InterPro" id="IPR059112">
    <property type="entry name" value="CysZ/EI24"/>
</dbReference>
<evidence type="ECO:0000256" key="3">
    <source>
        <dbReference type="ARBA" id="ARBA00022989"/>
    </source>
</evidence>
<keyword evidence="3 5" id="KW-1133">Transmembrane helix</keyword>
<feature type="transmembrane region" description="Helical" evidence="5">
    <location>
        <begin position="198"/>
        <end position="231"/>
    </location>
</feature>
<organism evidence="6 7">
    <name type="scientific">Pseudazoarcus pumilus</name>
    <dbReference type="NCBI Taxonomy" id="2067960"/>
    <lineage>
        <taxon>Bacteria</taxon>
        <taxon>Pseudomonadati</taxon>
        <taxon>Pseudomonadota</taxon>
        <taxon>Betaproteobacteria</taxon>
        <taxon>Rhodocyclales</taxon>
        <taxon>Zoogloeaceae</taxon>
        <taxon>Pseudazoarcus</taxon>
    </lineage>
</organism>
<evidence type="ECO:0000256" key="4">
    <source>
        <dbReference type="ARBA" id="ARBA00023136"/>
    </source>
</evidence>
<feature type="transmembrane region" description="Helical" evidence="5">
    <location>
        <begin position="21"/>
        <end position="54"/>
    </location>
</feature>
<evidence type="ECO:0000256" key="5">
    <source>
        <dbReference type="SAM" id="Phobius"/>
    </source>
</evidence>
<evidence type="ECO:0008006" key="8">
    <source>
        <dbReference type="Google" id="ProtNLM"/>
    </source>
</evidence>
<dbReference type="AlphaFoldDB" id="A0A2I6S4U4"/>
<dbReference type="RefSeq" id="WP_102246328.1">
    <property type="nucleotide sequence ID" value="NZ_CP025682.1"/>
</dbReference>
<dbReference type="Proteomes" id="UP000242205">
    <property type="component" value="Chromosome"/>
</dbReference>